<protein>
    <submittedName>
        <fullName evidence="2">Uncharacterized protein</fullName>
    </submittedName>
</protein>
<evidence type="ECO:0000313" key="2">
    <source>
        <dbReference type="EMBL" id="VEL29663.1"/>
    </source>
</evidence>
<feature type="compositionally biased region" description="Polar residues" evidence="1">
    <location>
        <begin position="52"/>
        <end position="74"/>
    </location>
</feature>
<dbReference type="Proteomes" id="UP000784294">
    <property type="component" value="Unassembled WGS sequence"/>
</dbReference>
<accession>A0A3S5CKX6</accession>
<evidence type="ECO:0000256" key="1">
    <source>
        <dbReference type="SAM" id="MobiDB-lite"/>
    </source>
</evidence>
<keyword evidence="3" id="KW-1185">Reference proteome</keyword>
<proteinExistence type="predicted"/>
<feature type="region of interest" description="Disordered" evidence="1">
    <location>
        <begin position="46"/>
        <end position="75"/>
    </location>
</feature>
<dbReference type="EMBL" id="CAAALY010105091">
    <property type="protein sequence ID" value="VEL29663.1"/>
    <property type="molecule type" value="Genomic_DNA"/>
</dbReference>
<reference evidence="2" key="1">
    <citation type="submission" date="2018-11" db="EMBL/GenBank/DDBJ databases">
        <authorList>
            <consortium name="Pathogen Informatics"/>
        </authorList>
    </citation>
    <scope>NUCLEOTIDE SEQUENCE</scope>
</reference>
<dbReference type="AlphaFoldDB" id="A0A3S5CKX6"/>
<evidence type="ECO:0000313" key="3">
    <source>
        <dbReference type="Proteomes" id="UP000784294"/>
    </source>
</evidence>
<sequence length="90" mass="10222">MIGPDYENITVTKDKAELVCYVRANPAPSPDAVRWRQLSSSLNDVAPREQNKLWSSQLTKQRQRPQAGQKNAMNQKLALADIRCNKVTRL</sequence>
<comment type="caution">
    <text evidence="2">The sequence shown here is derived from an EMBL/GenBank/DDBJ whole genome shotgun (WGS) entry which is preliminary data.</text>
</comment>
<gene>
    <name evidence="2" type="ORF">PXEA_LOCUS23103</name>
</gene>
<name>A0A3S5CKX6_9PLAT</name>
<organism evidence="2 3">
    <name type="scientific">Protopolystoma xenopodis</name>
    <dbReference type="NCBI Taxonomy" id="117903"/>
    <lineage>
        <taxon>Eukaryota</taxon>
        <taxon>Metazoa</taxon>
        <taxon>Spiralia</taxon>
        <taxon>Lophotrochozoa</taxon>
        <taxon>Platyhelminthes</taxon>
        <taxon>Monogenea</taxon>
        <taxon>Polyopisthocotylea</taxon>
        <taxon>Polystomatidea</taxon>
        <taxon>Polystomatidae</taxon>
        <taxon>Protopolystoma</taxon>
    </lineage>
</organism>